<feature type="transmembrane region" description="Helical" evidence="6">
    <location>
        <begin position="12"/>
        <end position="32"/>
    </location>
</feature>
<name>A0ABQ6XRD4_STRFR</name>
<gene>
    <name evidence="8" type="ORF">K701_20950</name>
</gene>
<evidence type="ECO:0000313" key="8">
    <source>
        <dbReference type="EMBL" id="KAF0647900.1"/>
    </source>
</evidence>
<proteinExistence type="predicted"/>
<evidence type="ECO:0000256" key="4">
    <source>
        <dbReference type="ARBA" id="ARBA00022989"/>
    </source>
</evidence>
<dbReference type="InterPro" id="IPR023845">
    <property type="entry name" value="DUF3817_TM"/>
</dbReference>
<evidence type="ECO:0000256" key="3">
    <source>
        <dbReference type="ARBA" id="ARBA00022692"/>
    </source>
</evidence>
<comment type="subcellular location">
    <subcellularLocation>
        <location evidence="1">Cell membrane</location>
        <topology evidence="1">Multi-pass membrane protein</topology>
    </subcellularLocation>
</comment>
<keyword evidence="4 6" id="KW-1133">Transmembrane helix</keyword>
<organism evidence="8 9">
    <name type="scientific">Streptomyces fradiae ATCC 10745 = DSM 40063</name>
    <dbReference type="NCBI Taxonomy" id="1319510"/>
    <lineage>
        <taxon>Bacteria</taxon>
        <taxon>Bacillati</taxon>
        <taxon>Actinomycetota</taxon>
        <taxon>Actinomycetes</taxon>
        <taxon>Kitasatosporales</taxon>
        <taxon>Streptomycetaceae</taxon>
        <taxon>Streptomyces</taxon>
    </lineage>
</organism>
<keyword evidence="2" id="KW-1003">Cell membrane</keyword>
<feature type="domain" description="DUF3817" evidence="7">
    <location>
        <begin position="7"/>
        <end position="60"/>
    </location>
</feature>
<evidence type="ECO:0000256" key="2">
    <source>
        <dbReference type="ARBA" id="ARBA00022475"/>
    </source>
</evidence>
<keyword evidence="3 6" id="KW-0812">Transmembrane</keyword>
<evidence type="ECO:0000256" key="1">
    <source>
        <dbReference type="ARBA" id="ARBA00004651"/>
    </source>
</evidence>
<comment type="caution">
    <text evidence="8">The sequence shown here is derived from an EMBL/GenBank/DDBJ whole genome shotgun (WGS) entry which is preliminary data.</text>
</comment>
<evidence type="ECO:0000256" key="6">
    <source>
        <dbReference type="SAM" id="Phobius"/>
    </source>
</evidence>
<keyword evidence="5 6" id="KW-0472">Membrane</keyword>
<evidence type="ECO:0000259" key="7">
    <source>
        <dbReference type="Pfam" id="PF12823"/>
    </source>
</evidence>
<feature type="transmembrane region" description="Helical" evidence="6">
    <location>
        <begin position="44"/>
        <end position="62"/>
    </location>
</feature>
<protein>
    <recommendedName>
        <fullName evidence="7">DUF3817 domain-containing protein</fullName>
    </recommendedName>
</protein>
<accession>A0ABQ6XRD4</accession>
<evidence type="ECO:0000313" key="9">
    <source>
        <dbReference type="Proteomes" id="UP000731519"/>
    </source>
</evidence>
<dbReference type="EMBL" id="ASYR01000030">
    <property type="protein sequence ID" value="KAF0647900.1"/>
    <property type="molecule type" value="Genomic_DNA"/>
</dbReference>
<dbReference type="Pfam" id="PF12823">
    <property type="entry name" value="DUF3817"/>
    <property type="match status" value="1"/>
</dbReference>
<keyword evidence="9" id="KW-1185">Reference proteome</keyword>
<sequence length="100" mass="10278">MTDMNIKVLRVAAAVEAASILILFVNLFTIHAKAITSLGGPTHGTAYLITIVSTFSLTVAGAAGAARGLAFVPGVGGMLVLNWLRRHPEAVKAPAKDPVG</sequence>
<reference evidence="8 9" key="1">
    <citation type="submission" date="2013-05" db="EMBL/GenBank/DDBJ databases">
        <title>Genome Sequence of Streptomyces fradiae.</title>
        <authorList>
            <person name="Kirby R."/>
        </authorList>
    </citation>
    <scope>NUCLEOTIDE SEQUENCE [LARGE SCALE GENOMIC DNA]</scope>
    <source>
        <strain evidence="8 9">ATCC 10745</strain>
    </source>
</reference>
<evidence type="ECO:0000256" key="5">
    <source>
        <dbReference type="ARBA" id="ARBA00023136"/>
    </source>
</evidence>
<dbReference type="Proteomes" id="UP000731519">
    <property type="component" value="Unassembled WGS sequence"/>
</dbReference>